<proteinExistence type="inferred from homology"/>
<dbReference type="GO" id="GO:0070628">
    <property type="term" value="F:proteasome binding"/>
    <property type="evidence" value="ECO:0000318"/>
    <property type="project" value="GO_Central"/>
</dbReference>
<organism evidence="9 10">
    <name type="scientific">Spinacia oleracea</name>
    <name type="common">Spinach</name>
    <dbReference type="NCBI Taxonomy" id="3562"/>
    <lineage>
        <taxon>Eukaryota</taxon>
        <taxon>Viridiplantae</taxon>
        <taxon>Streptophyta</taxon>
        <taxon>Embryophyta</taxon>
        <taxon>Tracheophyta</taxon>
        <taxon>Spermatophyta</taxon>
        <taxon>Magnoliopsida</taxon>
        <taxon>eudicotyledons</taxon>
        <taxon>Gunneridae</taxon>
        <taxon>Pentapetalae</taxon>
        <taxon>Caryophyllales</taxon>
        <taxon>Chenopodiaceae</taxon>
        <taxon>Chenopodioideae</taxon>
        <taxon>Anserineae</taxon>
        <taxon>Spinacia</taxon>
    </lineage>
</organism>
<comment type="function">
    <text evidence="5">Multiubiquitin chain receptor involved in modulation of proteasomal degradation. Involved in nucleotide excision repair.</text>
</comment>
<dbReference type="RefSeq" id="XP_021843497.2">
    <property type="nucleotide sequence ID" value="XM_021987805.2"/>
</dbReference>
<dbReference type="Pfam" id="PF00240">
    <property type="entry name" value="ubiquitin"/>
    <property type="match status" value="1"/>
</dbReference>
<feature type="compositionally biased region" description="Polar residues" evidence="6">
    <location>
        <begin position="126"/>
        <end position="140"/>
    </location>
</feature>
<name>A0A9R0I6N4_SPIOL</name>
<sequence length="490" mass="51819">MKVFVKNLKGTYFQIEVNPQQTIADVKKNIEYVQGENEFPASQQMLIYQGKVLTDTTTLEENKVGEKSFIVVTLIKSKSSSGRSSAATAGVAVPTSKAPATPVSPSTEASATPPTNVPDVAFPASAPTSTPDPIVSSSVPESDDGGQVAKNLVAGKDIEHTIQHILDIGGGIWDRDTVVDALRVASNNPERAVQYLKSSKSSPGESSVAAAAATPTSEASSSPESSSVEASATPPITVAGASLPASTPTSVPGPIISSSLPESDVDGHVASNLVARNNYENTIQHILDMGGGVWNRETVMRALHAASNNPEIAVAYLYSGIPEQAKGPSSAQSLGQPKLVPANGPSAGPQNIFARGLRSVGSDAAPAGSLDFLRNSEQFQALRAMVQANPQVLQPMLQEFGKQNPNLMRLIQEHQTEFNQLLNEPVEENILEQVAAATPQALQVTPTEHAAIERLEAMGFDRSSVLEVYFACNKNEELTANYLLDHIHEL</sequence>
<feature type="compositionally biased region" description="Polar residues" evidence="6">
    <location>
        <begin position="244"/>
        <end position="261"/>
    </location>
</feature>
<evidence type="ECO:0000313" key="10">
    <source>
        <dbReference type="RefSeq" id="XP_021843497.2"/>
    </source>
</evidence>
<dbReference type="PROSITE" id="PS50053">
    <property type="entry name" value="UBIQUITIN_2"/>
    <property type="match status" value="1"/>
</dbReference>
<keyword evidence="4 5" id="KW-0539">Nucleus</keyword>
<dbReference type="InterPro" id="IPR004806">
    <property type="entry name" value="Rad23"/>
</dbReference>
<dbReference type="SMART" id="SM00213">
    <property type="entry name" value="UBQ"/>
    <property type="match status" value="1"/>
</dbReference>
<dbReference type="PANTHER" id="PTHR10621:SF35">
    <property type="entry name" value="UBIQUITIN RECEPTOR RAD23C"/>
    <property type="match status" value="1"/>
</dbReference>
<evidence type="ECO:0000256" key="4">
    <source>
        <dbReference type="ARBA" id="ARBA00023242"/>
    </source>
</evidence>
<feature type="domain" description="UBA" evidence="7">
    <location>
        <begin position="155"/>
        <end position="199"/>
    </location>
</feature>
<keyword evidence="9" id="KW-1185">Reference proteome</keyword>
<dbReference type="SMART" id="SM00165">
    <property type="entry name" value="UBA"/>
    <property type="match status" value="3"/>
</dbReference>
<dbReference type="GO" id="GO:0043130">
    <property type="term" value="F:ubiquitin binding"/>
    <property type="evidence" value="ECO:0000318"/>
    <property type="project" value="GO_Central"/>
</dbReference>
<dbReference type="NCBIfam" id="TIGR00601">
    <property type="entry name" value="rad23"/>
    <property type="match status" value="1"/>
</dbReference>
<keyword evidence="5" id="KW-0963">Cytoplasm</keyword>
<feature type="compositionally biased region" description="Low complexity" evidence="6">
    <location>
        <begin position="198"/>
        <end position="235"/>
    </location>
</feature>
<feature type="region of interest" description="Disordered" evidence="6">
    <location>
        <begin position="88"/>
        <end position="147"/>
    </location>
</feature>
<dbReference type="KEGG" id="soe:110783466"/>
<evidence type="ECO:0000259" key="8">
    <source>
        <dbReference type="PROSITE" id="PS50053"/>
    </source>
</evidence>
<keyword evidence="2 5" id="KW-0227">DNA damage</keyword>
<dbReference type="GO" id="GO:0031593">
    <property type="term" value="F:polyubiquitin modification-dependent protein binding"/>
    <property type="evidence" value="ECO:0000318"/>
    <property type="project" value="GO_Central"/>
</dbReference>
<dbReference type="InterPro" id="IPR015940">
    <property type="entry name" value="UBA"/>
</dbReference>
<dbReference type="PRINTS" id="PR01839">
    <property type="entry name" value="RAD23PROTEIN"/>
</dbReference>
<feature type="domain" description="UBA" evidence="7">
    <location>
        <begin position="277"/>
        <end position="320"/>
    </location>
</feature>
<dbReference type="GO" id="GO:0006289">
    <property type="term" value="P:nucleotide-excision repair"/>
    <property type="evidence" value="ECO:0007669"/>
    <property type="project" value="UniProtKB-UniRule"/>
</dbReference>
<feature type="region of interest" description="Disordered" evidence="6">
    <location>
        <begin position="195"/>
        <end position="262"/>
    </location>
</feature>
<dbReference type="Gene3D" id="3.10.20.90">
    <property type="entry name" value="Phosphatidylinositol 3-kinase Catalytic Subunit, Chain A, domain 1"/>
    <property type="match status" value="1"/>
</dbReference>
<dbReference type="GO" id="GO:0005654">
    <property type="term" value="C:nucleoplasm"/>
    <property type="evidence" value="ECO:0000318"/>
    <property type="project" value="GO_Central"/>
</dbReference>
<dbReference type="SUPFAM" id="SSF54236">
    <property type="entry name" value="Ubiquitin-like"/>
    <property type="match status" value="1"/>
</dbReference>
<dbReference type="Proteomes" id="UP000813463">
    <property type="component" value="Chromosome 3"/>
</dbReference>
<gene>
    <name evidence="10" type="primary">LOC110783466</name>
</gene>
<dbReference type="SUPFAM" id="SSF46934">
    <property type="entry name" value="UBA-like"/>
    <property type="match status" value="3"/>
</dbReference>
<dbReference type="SUPFAM" id="SSF101238">
    <property type="entry name" value="XPC-binding domain"/>
    <property type="match status" value="1"/>
</dbReference>
<reference evidence="9" key="1">
    <citation type="journal article" date="2021" name="Nat. Commun.">
        <title>Genomic analyses provide insights into spinach domestication and the genetic basis of agronomic traits.</title>
        <authorList>
            <person name="Cai X."/>
            <person name="Sun X."/>
            <person name="Xu C."/>
            <person name="Sun H."/>
            <person name="Wang X."/>
            <person name="Ge C."/>
            <person name="Zhang Z."/>
            <person name="Wang Q."/>
            <person name="Fei Z."/>
            <person name="Jiao C."/>
            <person name="Wang Q."/>
        </authorList>
    </citation>
    <scope>NUCLEOTIDE SEQUENCE [LARGE SCALE GENOMIC DNA]</scope>
    <source>
        <strain evidence="9">cv. Varoflay</strain>
    </source>
</reference>
<dbReference type="PROSITE" id="PS50030">
    <property type="entry name" value="UBA"/>
    <property type="match status" value="3"/>
</dbReference>
<dbReference type="GO" id="GO:0005829">
    <property type="term" value="C:cytosol"/>
    <property type="evidence" value="ECO:0000318"/>
    <property type="project" value="GO_Central"/>
</dbReference>
<dbReference type="GO" id="GO:0043161">
    <property type="term" value="P:proteasome-mediated ubiquitin-dependent protein catabolic process"/>
    <property type="evidence" value="ECO:0000318"/>
    <property type="project" value="GO_Central"/>
</dbReference>
<dbReference type="InterPro" id="IPR036353">
    <property type="entry name" value="XPC-bd_sf"/>
</dbReference>
<dbReference type="InterPro" id="IPR015360">
    <property type="entry name" value="XPC-bd"/>
</dbReference>
<dbReference type="PANTHER" id="PTHR10621">
    <property type="entry name" value="UV EXCISION REPAIR PROTEIN RAD23"/>
    <property type="match status" value="1"/>
</dbReference>
<feature type="compositionally biased region" description="Polar residues" evidence="6">
    <location>
        <begin position="103"/>
        <end position="114"/>
    </location>
</feature>
<dbReference type="AlphaFoldDB" id="A0A9R0I6N4"/>
<dbReference type="InterPro" id="IPR000626">
    <property type="entry name" value="Ubiquitin-like_dom"/>
</dbReference>
<dbReference type="GeneID" id="110783466"/>
<accession>A0A9R0I6N4</accession>
<comment type="similarity">
    <text evidence="5">Belongs to the RAD23 family.</text>
</comment>
<dbReference type="Pfam" id="PF09280">
    <property type="entry name" value="XPC-binding"/>
    <property type="match status" value="1"/>
</dbReference>
<evidence type="ECO:0000256" key="2">
    <source>
        <dbReference type="ARBA" id="ARBA00022763"/>
    </source>
</evidence>
<evidence type="ECO:0000256" key="6">
    <source>
        <dbReference type="SAM" id="MobiDB-lite"/>
    </source>
</evidence>
<dbReference type="SMART" id="SM00727">
    <property type="entry name" value="STI1"/>
    <property type="match status" value="1"/>
</dbReference>
<dbReference type="InterPro" id="IPR029071">
    <property type="entry name" value="Ubiquitin-like_domsf"/>
</dbReference>
<dbReference type="CDD" id="cd01805">
    <property type="entry name" value="Ubl_Rad23"/>
    <property type="match status" value="1"/>
</dbReference>
<keyword evidence="1" id="KW-0677">Repeat</keyword>
<dbReference type="Gene3D" id="1.10.8.10">
    <property type="entry name" value="DNA helicase RuvA subunit, C-terminal domain"/>
    <property type="match status" value="3"/>
</dbReference>
<dbReference type="Pfam" id="PF00627">
    <property type="entry name" value="UBA"/>
    <property type="match status" value="2"/>
</dbReference>
<evidence type="ECO:0000256" key="5">
    <source>
        <dbReference type="RuleBase" id="RU367049"/>
    </source>
</evidence>
<protein>
    <recommendedName>
        <fullName evidence="5">Ubiquitin receptor RAD23</fullName>
    </recommendedName>
    <alternativeName>
        <fullName evidence="5">DNA repair protein RAD23</fullName>
    </alternativeName>
</protein>
<reference evidence="10" key="2">
    <citation type="submission" date="2025-08" db="UniProtKB">
        <authorList>
            <consortium name="RefSeq"/>
        </authorList>
    </citation>
    <scope>IDENTIFICATION</scope>
    <source>
        <tissue evidence="10">Leaf</tissue>
    </source>
</reference>
<dbReference type="InterPro" id="IPR009060">
    <property type="entry name" value="UBA-like_sf"/>
</dbReference>
<dbReference type="InterPro" id="IPR006636">
    <property type="entry name" value="STI1_HS-bd"/>
</dbReference>
<comment type="subcellular location">
    <subcellularLocation>
        <location evidence="5">Nucleus</location>
    </subcellularLocation>
    <subcellularLocation>
        <location evidence="5">Cytoplasm</location>
    </subcellularLocation>
</comment>
<feature type="domain" description="UBA" evidence="7">
    <location>
        <begin position="445"/>
        <end position="486"/>
    </location>
</feature>
<evidence type="ECO:0000259" key="7">
    <source>
        <dbReference type="PROSITE" id="PS50030"/>
    </source>
</evidence>
<dbReference type="Gene3D" id="1.10.10.540">
    <property type="entry name" value="XPC-binding domain"/>
    <property type="match status" value="1"/>
</dbReference>
<dbReference type="GO" id="GO:0003684">
    <property type="term" value="F:damaged DNA binding"/>
    <property type="evidence" value="ECO:0007669"/>
    <property type="project" value="UniProtKB-UniRule"/>
</dbReference>
<evidence type="ECO:0000256" key="1">
    <source>
        <dbReference type="ARBA" id="ARBA00022737"/>
    </source>
</evidence>
<keyword evidence="3 5" id="KW-0234">DNA repair</keyword>
<feature type="domain" description="Ubiquitin-like" evidence="8">
    <location>
        <begin position="1"/>
        <end position="79"/>
    </location>
</feature>
<evidence type="ECO:0000313" key="9">
    <source>
        <dbReference type="Proteomes" id="UP000813463"/>
    </source>
</evidence>
<evidence type="ECO:0000256" key="3">
    <source>
        <dbReference type="ARBA" id="ARBA00023204"/>
    </source>
</evidence>